<sequence length="228" mass="24591">MARLVLKLDGNVLGEYALSNTAVTIGRLPDNDIHIDDLSVSGHHAKIVLEDGQYAVHDESSTNGTYVNGQKLAYAVLTNEDSVLIGRHLLVFEEEKAAPVAARPLAAAPPAMGAVPNPVPVKITSPLDKKQTVTITVMAGKTDQQEYVLGAQSAVIGKSEGANIRLTRWFAPKVATTIYYRDGKYYIGESQTPTPVRVNSEVVQGEKLLEPGDTILVDDVTLIFNARK</sequence>
<dbReference type="KEGG" id="aba:Acid345_4329"/>
<dbReference type="CDD" id="cd00060">
    <property type="entry name" value="FHA"/>
    <property type="match status" value="1"/>
</dbReference>
<feature type="domain" description="FHA" evidence="1">
    <location>
        <begin position="23"/>
        <end position="72"/>
    </location>
</feature>
<dbReference type="HOGENOM" id="CLU_102503_0_0_0"/>
<reference evidence="2 3" key="1">
    <citation type="journal article" date="2009" name="Appl. Environ. Microbiol.">
        <title>Three genomes from the phylum Acidobacteria provide insight into the lifestyles of these microorganisms in soils.</title>
        <authorList>
            <person name="Ward N.L."/>
            <person name="Challacombe J.F."/>
            <person name="Janssen P.H."/>
            <person name="Henrissat B."/>
            <person name="Coutinho P.M."/>
            <person name="Wu M."/>
            <person name="Xie G."/>
            <person name="Haft D.H."/>
            <person name="Sait M."/>
            <person name="Badger J."/>
            <person name="Barabote R.D."/>
            <person name="Bradley B."/>
            <person name="Brettin T.S."/>
            <person name="Brinkac L.M."/>
            <person name="Bruce D."/>
            <person name="Creasy T."/>
            <person name="Daugherty S.C."/>
            <person name="Davidsen T.M."/>
            <person name="DeBoy R.T."/>
            <person name="Detter J.C."/>
            <person name="Dodson R.J."/>
            <person name="Durkin A.S."/>
            <person name="Ganapathy A."/>
            <person name="Gwinn-Giglio M."/>
            <person name="Han C.S."/>
            <person name="Khouri H."/>
            <person name="Kiss H."/>
            <person name="Kothari S.P."/>
            <person name="Madupu R."/>
            <person name="Nelson K.E."/>
            <person name="Nelson W.C."/>
            <person name="Paulsen I."/>
            <person name="Penn K."/>
            <person name="Ren Q."/>
            <person name="Rosovitz M.J."/>
            <person name="Selengut J.D."/>
            <person name="Shrivastava S."/>
            <person name="Sullivan S.A."/>
            <person name="Tapia R."/>
            <person name="Thompson L.S."/>
            <person name="Watkins K.L."/>
            <person name="Yang Q."/>
            <person name="Yu C."/>
            <person name="Zafar N."/>
            <person name="Zhou L."/>
            <person name="Kuske C.R."/>
        </authorList>
    </citation>
    <scope>NUCLEOTIDE SEQUENCE [LARGE SCALE GENOMIC DNA]</scope>
    <source>
        <strain evidence="2 3">Ellin345</strain>
    </source>
</reference>
<dbReference type="Gene3D" id="2.60.200.20">
    <property type="match status" value="2"/>
</dbReference>
<evidence type="ECO:0000313" key="3">
    <source>
        <dbReference type="Proteomes" id="UP000002432"/>
    </source>
</evidence>
<dbReference type="InterPro" id="IPR008984">
    <property type="entry name" value="SMAD_FHA_dom_sf"/>
</dbReference>
<protein>
    <submittedName>
        <fullName evidence="2">FHA domain containing protein</fullName>
    </submittedName>
</protein>
<dbReference type="InterPro" id="IPR000253">
    <property type="entry name" value="FHA_dom"/>
</dbReference>
<dbReference type="STRING" id="204669.Acid345_4329"/>
<dbReference type="PROSITE" id="PS50006">
    <property type="entry name" value="FHA_DOMAIN"/>
    <property type="match status" value="1"/>
</dbReference>
<dbReference type="Proteomes" id="UP000002432">
    <property type="component" value="Chromosome"/>
</dbReference>
<dbReference type="RefSeq" id="WP_011525126.1">
    <property type="nucleotide sequence ID" value="NC_008009.1"/>
</dbReference>
<dbReference type="AlphaFoldDB" id="Q1IIH1"/>
<organism evidence="2 3">
    <name type="scientific">Koribacter versatilis (strain Ellin345)</name>
    <dbReference type="NCBI Taxonomy" id="204669"/>
    <lineage>
        <taxon>Bacteria</taxon>
        <taxon>Pseudomonadati</taxon>
        <taxon>Acidobacteriota</taxon>
        <taxon>Terriglobia</taxon>
        <taxon>Terriglobales</taxon>
        <taxon>Candidatus Korobacteraceae</taxon>
        <taxon>Candidatus Korobacter</taxon>
    </lineage>
</organism>
<proteinExistence type="predicted"/>
<dbReference type="PANTHER" id="PTHR23308">
    <property type="entry name" value="NUCLEAR INHIBITOR OF PROTEIN PHOSPHATASE-1"/>
    <property type="match status" value="1"/>
</dbReference>
<dbReference type="EnsemblBacteria" id="ABF43329">
    <property type="protein sequence ID" value="ABF43329"/>
    <property type="gene ID" value="Acid345_4329"/>
</dbReference>
<dbReference type="eggNOG" id="COG1716">
    <property type="taxonomic scope" value="Bacteria"/>
</dbReference>
<dbReference type="OrthoDB" id="128177at2"/>
<keyword evidence="3" id="KW-1185">Reference proteome</keyword>
<accession>Q1IIH1</accession>
<dbReference type="Pfam" id="PF00498">
    <property type="entry name" value="FHA"/>
    <property type="match status" value="1"/>
</dbReference>
<dbReference type="InterPro" id="IPR050923">
    <property type="entry name" value="Cell_Proc_Reg/RNA_Proc"/>
</dbReference>
<name>Q1IIH1_KORVE</name>
<dbReference type="SUPFAM" id="SSF49879">
    <property type="entry name" value="SMAD/FHA domain"/>
    <property type="match status" value="2"/>
</dbReference>
<gene>
    <name evidence="2" type="ordered locus">Acid345_4329</name>
</gene>
<dbReference type="SMART" id="SM00240">
    <property type="entry name" value="FHA"/>
    <property type="match status" value="1"/>
</dbReference>
<dbReference type="EMBL" id="CP000360">
    <property type="protein sequence ID" value="ABF43329.1"/>
    <property type="molecule type" value="Genomic_DNA"/>
</dbReference>
<evidence type="ECO:0000259" key="1">
    <source>
        <dbReference type="PROSITE" id="PS50006"/>
    </source>
</evidence>
<evidence type="ECO:0000313" key="2">
    <source>
        <dbReference type="EMBL" id="ABF43329.1"/>
    </source>
</evidence>